<gene>
    <name evidence="2" type="ORF">CDL12_18005</name>
</gene>
<dbReference type="PANTHER" id="PTHR46250">
    <property type="entry name" value="MYB/SANT-LIKE DNA-BINDING DOMAIN PROTEIN-RELATED"/>
    <property type="match status" value="1"/>
</dbReference>
<sequence length="163" mass="18640">MMSRSRFGWNDSTNMIVVEESIWEKHVKVDPNARTMHFKSFPFYLLWCDIFGKDRATGEHAQDCHDTAKSLLNNNNVATNDYVPRGFDTDFQIFGDEDEFISICQPKGSAMKSISTSKKRKSTETSTDDKIGDEYDTSEARKLFCLPNDARVEMVRMMLSGPS</sequence>
<name>A0A2G9GVW6_9LAMI</name>
<comment type="caution">
    <text evidence="2">The sequence shown here is derived from an EMBL/GenBank/DDBJ whole genome shotgun (WGS) entry which is preliminary data.</text>
</comment>
<keyword evidence="3" id="KW-1185">Reference proteome</keyword>
<feature type="region of interest" description="Disordered" evidence="1">
    <location>
        <begin position="113"/>
        <end position="133"/>
    </location>
</feature>
<dbReference type="STRING" id="429701.A0A2G9GVW6"/>
<dbReference type="OrthoDB" id="913927at2759"/>
<organism evidence="2 3">
    <name type="scientific">Handroanthus impetiginosus</name>
    <dbReference type="NCBI Taxonomy" id="429701"/>
    <lineage>
        <taxon>Eukaryota</taxon>
        <taxon>Viridiplantae</taxon>
        <taxon>Streptophyta</taxon>
        <taxon>Embryophyta</taxon>
        <taxon>Tracheophyta</taxon>
        <taxon>Spermatophyta</taxon>
        <taxon>Magnoliopsida</taxon>
        <taxon>eudicotyledons</taxon>
        <taxon>Gunneridae</taxon>
        <taxon>Pentapetalae</taxon>
        <taxon>asterids</taxon>
        <taxon>lamiids</taxon>
        <taxon>Lamiales</taxon>
        <taxon>Bignoniaceae</taxon>
        <taxon>Crescentiina</taxon>
        <taxon>Tabebuia alliance</taxon>
        <taxon>Handroanthus</taxon>
    </lineage>
</organism>
<evidence type="ECO:0000313" key="2">
    <source>
        <dbReference type="EMBL" id="PIN09418.1"/>
    </source>
</evidence>
<dbReference type="Proteomes" id="UP000231279">
    <property type="component" value="Unassembled WGS sequence"/>
</dbReference>
<protein>
    <recommendedName>
        <fullName evidence="4">Myb/SANT-like domain-containing protein</fullName>
    </recommendedName>
</protein>
<accession>A0A2G9GVW6</accession>
<reference evidence="3" key="1">
    <citation type="journal article" date="2018" name="Gigascience">
        <title>Genome assembly of the Pink Ipe (Handroanthus impetiginosus, Bignoniaceae), a highly valued, ecologically keystone Neotropical timber forest tree.</title>
        <authorList>
            <person name="Silva-Junior O.B."/>
            <person name="Grattapaglia D."/>
            <person name="Novaes E."/>
            <person name="Collevatti R.G."/>
        </authorList>
    </citation>
    <scope>NUCLEOTIDE SEQUENCE [LARGE SCALE GENOMIC DNA]</scope>
    <source>
        <strain evidence="3">cv. UFG-1</strain>
    </source>
</reference>
<proteinExistence type="predicted"/>
<dbReference type="AlphaFoldDB" id="A0A2G9GVW6"/>
<evidence type="ECO:0008006" key="4">
    <source>
        <dbReference type="Google" id="ProtNLM"/>
    </source>
</evidence>
<evidence type="ECO:0000256" key="1">
    <source>
        <dbReference type="SAM" id="MobiDB-lite"/>
    </source>
</evidence>
<evidence type="ECO:0000313" key="3">
    <source>
        <dbReference type="Proteomes" id="UP000231279"/>
    </source>
</evidence>
<dbReference type="EMBL" id="NKXS01003543">
    <property type="protein sequence ID" value="PIN09418.1"/>
    <property type="molecule type" value="Genomic_DNA"/>
</dbReference>